<name>A0A6H5J2A2_9HYME</name>
<keyword evidence="2" id="KW-1185">Reference proteome</keyword>
<accession>A0A6H5J2A2</accession>
<reference evidence="1 2" key="1">
    <citation type="submission" date="2020-02" db="EMBL/GenBank/DDBJ databases">
        <authorList>
            <person name="Ferguson B K."/>
        </authorList>
    </citation>
    <scope>NUCLEOTIDE SEQUENCE [LARGE SCALE GENOMIC DNA]</scope>
</reference>
<proteinExistence type="predicted"/>
<evidence type="ECO:0000313" key="1">
    <source>
        <dbReference type="EMBL" id="CAB0043756.1"/>
    </source>
</evidence>
<evidence type="ECO:0000313" key="2">
    <source>
        <dbReference type="Proteomes" id="UP000479190"/>
    </source>
</evidence>
<gene>
    <name evidence="1" type="ORF">TBRA_LOCUS15344</name>
</gene>
<sequence length="167" mass="18609">MEKAENILFHCQLFHYEPKPEEMSYQNEKIWMPIRLALYTGPTRILCPRWSGYHSKRRPGLCHQPPKRVQSRGVFPHLSRASTSTGISTSSQISNNISIKLSLSSSLLQITCREVDPSLSATFGLASDLSSNSTARFGSSATVKRGNVRSDASWGSGYISSRISWSQ</sequence>
<dbReference type="EMBL" id="CADCXV010001341">
    <property type="protein sequence ID" value="CAB0043756.1"/>
    <property type="molecule type" value="Genomic_DNA"/>
</dbReference>
<protein>
    <submittedName>
        <fullName evidence="1">Uncharacterized protein</fullName>
    </submittedName>
</protein>
<dbReference type="AlphaFoldDB" id="A0A6H5J2A2"/>
<dbReference type="Proteomes" id="UP000479190">
    <property type="component" value="Unassembled WGS sequence"/>
</dbReference>
<organism evidence="1 2">
    <name type="scientific">Trichogramma brassicae</name>
    <dbReference type="NCBI Taxonomy" id="86971"/>
    <lineage>
        <taxon>Eukaryota</taxon>
        <taxon>Metazoa</taxon>
        <taxon>Ecdysozoa</taxon>
        <taxon>Arthropoda</taxon>
        <taxon>Hexapoda</taxon>
        <taxon>Insecta</taxon>
        <taxon>Pterygota</taxon>
        <taxon>Neoptera</taxon>
        <taxon>Endopterygota</taxon>
        <taxon>Hymenoptera</taxon>
        <taxon>Apocrita</taxon>
        <taxon>Proctotrupomorpha</taxon>
        <taxon>Chalcidoidea</taxon>
        <taxon>Trichogrammatidae</taxon>
        <taxon>Trichogramma</taxon>
    </lineage>
</organism>